<keyword evidence="2" id="KW-0489">Methyltransferase</keyword>
<dbReference type="SUPFAM" id="SSF53155">
    <property type="entry name" value="Methylated DNA-protein cysteine methyltransferase domain"/>
    <property type="match status" value="1"/>
</dbReference>
<accession>A0ABT2CK70</accession>
<keyword evidence="4" id="KW-0479">Metal-binding</keyword>
<evidence type="ECO:0000256" key="3">
    <source>
        <dbReference type="ARBA" id="ARBA00022679"/>
    </source>
</evidence>
<dbReference type="InterPro" id="IPR035451">
    <property type="entry name" value="Ada-like_dom_sf"/>
</dbReference>
<dbReference type="SUPFAM" id="SSF46689">
    <property type="entry name" value="Homeodomain-like"/>
    <property type="match status" value="1"/>
</dbReference>
<dbReference type="Proteomes" id="UP001431313">
    <property type="component" value="Unassembled WGS sequence"/>
</dbReference>
<organism evidence="13 14">
    <name type="scientific">Streptomyces pyxinae</name>
    <dbReference type="NCBI Taxonomy" id="2970734"/>
    <lineage>
        <taxon>Bacteria</taxon>
        <taxon>Bacillati</taxon>
        <taxon>Actinomycetota</taxon>
        <taxon>Actinomycetes</taxon>
        <taxon>Kitasatosporales</taxon>
        <taxon>Streptomycetaceae</taxon>
        <taxon>Streptomyces</taxon>
    </lineage>
</organism>
<gene>
    <name evidence="13" type="ORF">NX801_19510</name>
</gene>
<dbReference type="RefSeq" id="WP_258789058.1">
    <property type="nucleotide sequence ID" value="NZ_JANUGQ010000016.1"/>
</dbReference>
<keyword evidence="8" id="KW-0238">DNA-binding</keyword>
<dbReference type="Gene3D" id="3.30.160.70">
    <property type="entry name" value="Methylated DNA-protein cysteine methyltransferase domain"/>
    <property type="match status" value="1"/>
</dbReference>
<dbReference type="PANTHER" id="PTHR46796:SF2">
    <property type="entry name" value="TRANSCRIPTIONAL REGULATORY PROTEIN"/>
    <property type="match status" value="1"/>
</dbReference>
<evidence type="ECO:0000256" key="5">
    <source>
        <dbReference type="ARBA" id="ARBA00022763"/>
    </source>
</evidence>
<evidence type="ECO:0000313" key="13">
    <source>
        <dbReference type="EMBL" id="MCS0637812.1"/>
    </source>
</evidence>
<dbReference type="SMART" id="SM00342">
    <property type="entry name" value="HTH_ARAC"/>
    <property type="match status" value="1"/>
</dbReference>
<dbReference type="InterPro" id="IPR018060">
    <property type="entry name" value="HTH_AraC"/>
</dbReference>
<comment type="cofactor">
    <cofactor evidence="1">
        <name>Zn(2+)</name>
        <dbReference type="ChEBI" id="CHEBI:29105"/>
    </cofactor>
</comment>
<feature type="domain" description="HTH araC/xylS-type" evidence="12">
    <location>
        <begin position="129"/>
        <end position="225"/>
    </location>
</feature>
<dbReference type="Gene3D" id="1.10.10.60">
    <property type="entry name" value="Homeodomain-like"/>
    <property type="match status" value="1"/>
</dbReference>
<dbReference type="Pfam" id="PF12833">
    <property type="entry name" value="HTH_18"/>
    <property type="match status" value="1"/>
</dbReference>
<keyword evidence="9" id="KW-0010">Activator</keyword>
<evidence type="ECO:0000256" key="8">
    <source>
        <dbReference type="ARBA" id="ARBA00023125"/>
    </source>
</evidence>
<reference evidence="13" key="1">
    <citation type="submission" date="2022-08" db="EMBL/GenBank/DDBJ databases">
        <authorList>
            <person name="Somphong A."/>
            <person name="Phongsopitanun W."/>
        </authorList>
    </citation>
    <scope>NUCLEOTIDE SEQUENCE</scope>
    <source>
        <strain evidence="13">LP05-1</strain>
    </source>
</reference>
<evidence type="ECO:0000313" key="14">
    <source>
        <dbReference type="Proteomes" id="UP001431313"/>
    </source>
</evidence>
<evidence type="ECO:0000256" key="4">
    <source>
        <dbReference type="ARBA" id="ARBA00022723"/>
    </source>
</evidence>
<dbReference type="InterPro" id="IPR004026">
    <property type="entry name" value="Ada_DNA_repair_Zn-bd"/>
</dbReference>
<evidence type="ECO:0000256" key="9">
    <source>
        <dbReference type="ARBA" id="ARBA00023159"/>
    </source>
</evidence>
<dbReference type="PROSITE" id="PS00041">
    <property type="entry name" value="HTH_ARAC_FAMILY_1"/>
    <property type="match status" value="1"/>
</dbReference>
<comment type="caution">
    <text evidence="13">The sequence shown here is derived from an EMBL/GenBank/DDBJ whole genome shotgun (WGS) entry which is preliminary data.</text>
</comment>
<keyword evidence="14" id="KW-1185">Reference proteome</keyword>
<dbReference type="Gene3D" id="3.40.10.10">
    <property type="entry name" value="DNA Methylphosphotriester Repair Domain"/>
    <property type="match status" value="1"/>
</dbReference>
<dbReference type="SUPFAM" id="SSF57884">
    <property type="entry name" value="Ada DNA repair protein, N-terminal domain (N-Ada 10)"/>
    <property type="match status" value="1"/>
</dbReference>
<evidence type="ECO:0000256" key="10">
    <source>
        <dbReference type="ARBA" id="ARBA00023163"/>
    </source>
</evidence>
<evidence type="ECO:0000256" key="2">
    <source>
        <dbReference type="ARBA" id="ARBA00022603"/>
    </source>
</evidence>
<dbReference type="InterPro" id="IPR050204">
    <property type="entry name" value="AraC_XylS_family_regulators"/>
</dbReference>
<keyword evidence="5" id="KW-0227">DNA damage</keyword>
<dbReference type="InterPro" id="IPR018062">
    <property type="entry name" value="HTH_AraC-typ_CS"/>
</dbReference>
<keyword evidence="11" id="KW-0234">DNA repair</keyword>
<dbReference type="PANTHER" id="PTHR46796">
    <property type="entry name" value="HTH-TYPE TRANSCRIPTIONAL ACTIVATOR RHAS-RELATED"/>
    <property type="match status" value="1"/>
</dbReference>
<dbReference type="InterPro" id="IPR009057">
    <property type="entry name" value="Homeodomain-like_sf"/>
</dbReference>
<keyword evidence="7" id="KW-0805">Transcription regulation</keyword>
<evidence type="ECO:0000256" key="6">
    <source>
        <dbReference type="ARBA" id="ARBA00022833"/>
    </source>
</evidence>
<dbReference type="InterPro" id="IPR036631">
    <property type="entry name" value="MGMT_N_sf"/>
</dbReference>
<dbReference type="PROSITE" id="PS01124">
    <property type="entry name" value="HTH_ARAC_FAMILY_2"/>
    <property type="match status" value="1"/>
</dbReference>
<keyword evidence="10" id="KW-0804">Transcription</keyword>
<protein>
    <submittedName>
        <fullName evidence="13">Helix-turn-helix domain-containing protein</fullName>
    </submittedName>
</protein>
<evidence type="ECO:0000256" key="7">
    <source>
        <dbReference type="ARBA" id="ARBA00023015"/>
    </source>
</evidence>
<dbReference type="EMBL" id="JANUGQ010000016">
    <property type="protein sequence ID" value="MCS0637812.1"/>
    <property type="molecule type" value="Genomic_DNA"/>
</dbReference>
<keyword evidence="6" id="KW-0862">Zinc</keyword>
<dbReference type="Pfam" id="PF02805">
    <property type="entry name" value="Ada_Zn_binding"/>
    <property type="match status" value="1"/>
</dbReference>
<keyword evidence="3" id="KW-0808">Transferase</keyword>
<proteinExistence type="predicted"/>
<evidence type="ECO:0000259" key="12">
    <source>
        <dbReference type="PROSITE" id="PS01124"/>
    </source>
</evidence>
<evidence type="ECO:0000256" key="1">
    <source>
        <dbReference type="ARBA" id="ARBA00001947"/>
    </source>
</evidence>
<sequence length="339" mass="36273">MTFGAAAPDTTPAPDTAAVRVPGAAPVAAVPGAGPAPGPGPVTPGRYTTDAERWRAVQRRDEAADGAFYYVVRTTGIYSRPSCGARLARRENVEFHSSLEELRARHYRPCRRCHPDEPDPDRTYAEIVARACALMDTAVEPPNLDALARTAGYSRFHFHRLFKSLTGVTPHTYWTAVRARRVRARLTGARTVSDALYAAGFNSNGQFYAATPAILGMTPQSFRAGGAGEVIRTATATGRLGPVLVAAAGKGVCAVLPAGPDDAPYARLAELFPRAALRPGDARFAELVARAVARAEVPEPGRRLLPGPVPLVCHEELIRQELPGRRLREALHPPAARPA</sequence>
<evidence type="ECO:0000256" key="11">
    <source>
        <dbReference type="ARBA" id="ARBA00023204"/>
    </source>
</evidence>
<name>A0ABT2CK70_9ACTN</name>